<dbReference type="InterPro" id="IPR001554">
    <property type="entry name" value="Glyco_hydro_14"/>
</dbReference>
<dbReference type="EMBL" id="HBFP01005594">
    <property type="protein sequence ID" value="CAD8819584.1"/>
    <property type="molecule type" value="Transcribed_RNA"/>
</dbReference>
<keyword evidence="5 8" id="KW-0119">Carbohydrate metabolism</keyword>
<gene>
    <name evidence="9" type="ORF">TOLI1172_LOCUS3973</name>
</gene>
<dbReference type="AlphaFoldDB" id="A0A7S1ERM5"/>
<dbReference type="Pfam" id="PF01373">
    <property type="entry name" value="Glyco_hydro_14"/>
    <property type="match status" value="1"/>
</dbReference>
<dbReference type="EC" id="3.2.1.2" evidence="3 8"/>
<protein>
    <recommendedName>
        <fullName evidence="3 8">Beta-amylase</fullName>
        <ecNumber evidence="3 8">3.2.1.2</ecNumber>
    </recommendedName>
</protein>
<evidence type="ECO:0000313" key="9">
    <source>
        <dbReference type="EMBL" id="CAD8819584.1"/>
    </source>
</evidence>
<accession>A0A7S1ERM5</accession>
<dbReference type="InterPro" id="IPR018238">
    <property type="entry name" value="Glyco_hydro_14_CS"/>
</dbReference>
<sequence>MGELSESGGSDSGSRKYLQFIGTGITLGLVSFVGYKLWNVVRKTQRAVDSLVRKSTLTESDSDKIKSAAVPVYVMCDLDVTAVPISKLRRQFRALKRAGVTGVMMDFWWSKVETEPGVYNWSIYEPVLQLAQQFELKVQAVMSFHVCGECDGDGVFVPLPEFVTNLARDQPDILFNDEFGSTSAECLSFGVDHERIFPSASGSTASRTAIEMYQEFMTSFKLHFSALMPHVIEEIQVGLGPSGELRYPSYSLSKWTFPGIGALQCYDIYLEDELRSVTGSPPPRNVVRSYNDFPDNTLFFAQDNGTIFTAEGKKFFMAYFERMYRHGEDMLSMASKVFSGSGVKLSGKISGIHWFRKHPSRASEAIAGYYCSEEFNAYGKLAELFKKYNTVFLFTCMEKKDSGEGEEAMASPELLVKETSEFVAATQCDYGGENALEFKDADSYQMILDQVDACQSRGAAFKSFTLLRLDDNLISWSHYPIFNRFVQEMSK</sequence>
<keyword evidence="7 8" id="KW-0624">Polysaccharide degradation</keyword>
<evidence type="ECO:0000256" key="6">
    <source>
        <dbReference type="ARBA" id="ARBA00023295"/>
    </source>
</evidence>
<evidence type="ECO:0000256" key="4">
    <source>
        <dbReference type="ARBA" id="ARBA00022801"/>
    </source>
</evidence>
<organism evidence="9">
    <name type="scientific">Timspurckia oligopyrenoides</name>
    <dbReference type="NCBI Taxonomy" id="708627"/>
    <lineage>
        <taxon>Eukaryota</taxon>
        <taxon>Rhodophyta</taxon>
        <taxon>Bangiophyceae</taxon>
        <taxon>Porphyridiales</taxon>
        <taxon>Porphyridiaceae</taxon>
        <taxon>Timspurckia</taxon>
    </lineage>
</organism>
<evidence type="ECO:0000256" key="5">
    <source>
        <dbReference type="ARBA" id="ARBA00023277"/>
    </source>
</evidence>
<dbReference type="PROSITE" id="PS00679">
    <property type="entry name" value="BETA_AMYLASE_2"/>
    <property type="match status" value="1"/>
</dbReference>
<evidence type="ECO:0000256" key="7">
    <source>
        <dbReference type="ARBA" id="ARBA00023326"/>
    </source>
</evidence>
<dbReference type="InterPro" id="IPR017853">
    <property type="entry name" value="GH"/>
</dbReference>
<evidence type="ECO:0000256" key="1">
    <source>
        <dbReference type="ARBA" id="ARBA00000546"/>
    </source>
</evidence>
<comment type="similarity">
    <text evidence="2 8">Belongs to the glycosyl hydrolase 14 family.</text>
</comment>
<keyword evidence="6 8" id="KW-0326">Glycosidase</keyword>
<keyword evidence="4 8" id="KW-0378">Hydrolase</keyword>
<dbReference type="PANTHER" id="PTHR31352:SF1">
    <property type="entry name" value="BETA-AMYLASE 3, CHLOROPLASTIC"/>
    <property type="match status" value="1"/>
</dbReference>
<evidence type="ECO:0000256" key="8">
    <source>
        <dbReference type="RuleBase" id="RU000509"/>
    </source>
</evidence>
<dbReference type="PANTHER" id="PTHR31352">
    <property type="entry name" value="BETA-AMYLASE 1, CHLOROPLASTIC"/>
    <property type="match status" value="1"/>
</dbReference>
<dbReference type="PRINTS" id="PR00750">
    <property type="entry name" value="BETAAMYLASE"/>
</dbReference>
<reference evidence="9" key="1">
    <citation type="submission" date="2021-01" db="EMBL/GenBank/DDBJ databases">
        <authorList>
            <person name="Corre E."/>
            <person name="Pelletier E."/>
            <person name="Niang G."/>
            <person name="Scheremetjew M."/>
            <person name="Finn R."/>
            <person name="Kale V."/>
            <person name="Holt S."/>
            <person name="Cochrane G."/>
            <person name="Meng A."/>
            <person name="Brown T."/>
            <person name="Cohen L."/>
        </authorList>
    </citation>
    <scope>NUCLEOTIDE SEQUENCE</scope>
    <source>
        <strain evidence="9">CCMP3278</strain>
    </source>
</reference>
<dbReference type="GO" id="GO:0000272">
    <property type="term" value="P:polysaccharide catabolic process"/>
    <property type="evidence" value="ECO:0007669"/>
    <property type="project" value="UniProtKB-KW"/>
</dbReference>
<dbReference type="Gene3D" id="3.20.20.80">
    <property type="entry name" value="Glycosidases"/>
    <property type="match status" value="1"/>
</dbReference>
<name>A0A7S1ERM5_9RHOD</name>
<dbReference type="SUPFAM" id="SSF51445">
    <property type="entry name" value="(Trans)glycosidases"/>
    <property type="match status" value="1"/>
</dbReference>
<proteinExistence type="inferred from homology"/>
<comment type="catalytic activity">
    <reaction evidence="1 8">
        <text>Hydrolysis of (1-&gt;4)-alpha-D-glucosidic linkages in polysaccharides so as to remove successive maltose units from the non-reducing ends of the chains.</text>
        <dbReference type="EC" id="3.2.1.2"/>
    </reaction>
</comment>
<evidence type="ECO:0000256" key="3">
    <source>
        <dbReference type="ARBA" id="ARBA00012594"/>
    </source>
</evidence>
<dbReference type="GO" id="GO:0016161">
    <property type="term" value="F:beta-amylase activity"/>
    <property type="evidence" value="ECO:0007669"/>
    <property type="project" value="UniProtKB-EC"/>
</dbReference>
<evidence type="ECO:0000256" key="2">
    <source>
        <dbReference type="ARBA" id="ARBA00005652"/>
    </source>
</evidence>